<name>A0ABT9BTL7_9MICO</name>
<accession>A0ABT9BTL7</accession>
<dbReference type="Proteomes" id="UP001241072">
    <property type="component" value="Unassembled WGS sequence"/>
</dbReference>
<keyword evidence="3" id="KW-1185">Reference proteome</keyword>
<proteinExistence type="predicted"/>
<protein>
    <submittedName>
        <fullName evidence="2">DUF4386 domain-containing protein</fullName>
    </submittedName>
</protein>
<feature type="transmembrane region" description="Helical" evidence="1">
    <location>
        <begin position="76"/>
        <end position="98"/>
    </location>
</feature>
<feature type="transmembrane region" description="Helical" evidence="1">
    <location>
        <begin position="118"/>
        <end position="139"/>
    </location>
</feature>
<reference evidence="2 3" key="1">
    <citation type="submission" date="2023-07" db="EMBL/GenBank/DDBJ databases">
        <title>Protaetiibacter sp. nov WY-16 isolated from soil.</title>
        <authorList>
            <person name="Liu B."/>
            <person name="Wan Y."/>
        </authorList>
    </citation>
    <scope>NUCLEOTIDE SEQUENCE [LARGE SCALE GENOMIC DNA]</scope>
    <source>
        <strain evidence="2 3">WY-16</strain>
    </source>
</reference>
<dbReference type="RefSeq" id="WP_305003581.1">
    <property type="nucleotide sequence ID" value="NZ_JAUQUB010000003.1"/>
</dbReference>
<dbReference type="EMBL" id="JAUQUB010000003">
    <property type="protein sequence ID" value="MDO7883151.1"/>
    <property type="molecule type" value="Genomic_DNA"/>
</dbReference>
<feature type="transmembrane region" description="Helical" evidence="1">
    <location>
        <begin position="151"/>
        <end position="172"/>
    </location>
</feature>
<gene>
    <name evidence="2" type="ORF">Q5716_13010</name>
</gene>
<keyword evidence="1" id="KW-0812">Transmembrane</keyword>
<evidence type="ECO:0000313" key="2">
    <source>
        <dbReference type="EMBL" id="MDO7883151.1"/>
    </source>
</evidence>
<evidence type="ECO:0000313" key="3">
    <source>
        <dbReference type="Proteomes" id="UP001241072"/>
    </source>
</evidence>
<feature type="transmembrane region" description="Helical" evidence="1">
    <location>
        <begin position="178"/>
        <end position="199"/>
    </location>
</feature>
<comment type="caution">
    <text evidence="2">The sequence shown here is derived from an EMBL/GenBank/DDBJ whole genome shotgun (WGS) entry which is preliminary data.</text>
</comment>
<evidence type="ECO:0000256" key="1">
    <source>
        <dbReference type="SAM" id="Phobius"/>
    </source>
</evidence>
<feature type="transmembrane region" description="Helical" evidence="1">
    <location>
        <begin position="43"/>
        <end position="64"/>
    </location>
</feature>
<keyword evidence="1" id="KW-1133">Transmembrane helix</keyword>
<organism evidence="2 3">
    <name type="scientific">Antiquaquibacter soli</name>
    <dbReference type="NCBI Taxonomy" id="3064523"/>
    <lineage>
        <taxon>Bacteria</taxon>
        <taxon>Bacillati</taxon>
        <taxon>Actinomycetota</taxon>
        <taxon>Actinomycetes</taxon>
        <taxon>Micrococcales</taxon>
        <taxon>Microbacteriaceae</taxon>
        <taxon>Antiquaquibacter</taxon>
    </lineage>
</organism>
<dbReference type="InterPro" id="IPR025495">
    <property type="entry name" value="DUF4386"/>
</dbReference>
<sequence>MTDDRRLARWAGALYLATFLTSFPALALKTAYLTGGAPTGAAAAGAVLELALAATCVGTAVTLYPITRRVSEARALGFVASRTIEAATIIVGVLALLSVVTLRAADESDTAAVAIHDWAFLLGPAFMSATNALLLGSVLYRARLVPRVIPLVGLIGAPLLLASSIAVLFGLWTQTSPVGALSALPIAAWELTLGIWLVAKGVRTVGAE</sequence>
<dbReference type="Pfam" id="PF14329">
    <property type="entry name" value="DUF4386"/>
    <property type="match status" value="1"/>
</dbReference>
<keyword evidence="1" id="KW-0472">Membrane</keyword>